<dbReference type="EMBL" id="JBHSWG010000001">
    <property type="protein sequence ID" value="MFC6760370.1"/>
    <property type="molecule type" value="Genomic_DNA"/>
</dbReference>
<feature type="transmembrane region" description="Helical" evidence="1">
    <location>
        <begin position="26"/>
        <end position="44"/>
    </location>
</feature>
<keyword evidence="1" id="KW-1133">Transmembrane helix</keyword>
<evidence type="ECO:0000256" key="1">
    <source>
        <dbReference type="SAM" id="Phobius"/>
    </source>
</evidence>
<comment type="caution">
    <text evidence="2">The sequence shown here is derived from an EMBL/GenBank/DDBJ whole genome shotgun (WGS) entry which is preliminary data.</text>
</comment>
<reference evidence="3" key="1">
    <citation type="journal article" date="2019" name="Int. J. Syst. Evol. Microbiol.">
        <title>The Global Catalogue of Microorganisms (GCM) 10K type strain sequencing project: providing services to taxonomists for standard genome sequencing and annotation.</title>
        <authorList>
            <consortium name="The Broad Institute Genomics Platform"/>
            <consortium name="The Broad Institute Genome Sequencing Center for Infectious Disease"/>
            <person name="Wu L."/>
            <person name="Ma J."/>
        </authorList>
    </citation>
    <scope>NUCLEOTIDE SEQUENCE [LARGE SCALE GENOMIC DNA]</scope>
    <source>
        <strain evidence="3">CCUG 66188</strain>
    </source>
</reference>
<proteinExistence type="predicted"/>
<protein>
    <recommendedName>
        <fullName evidence="4">Tetratricopeptide repeat-like domain-containing protein</fullName>
    </recommendedName>
</protein>
<evidence type="ECO:0000313" key="2">
    <source>
        <dbReference type="EMBL" id="MFC6760370.1"/>
    </source>
</evidence>
<evidence type="ECO:0008006" key="4">
    <source>
        <dbReference type="Google" id="ProtNLM"/>
    </source>
</evidence>
<name>A0ABW2B3S0_9RHOB</name>
<dbReference type="Proteomes" id="UP001596353">
    <property type="component" value="Unassembled WGS sequence"/>
</dbReference>
<gene>
    <name evidence="2" type="ORF">ACFQFQ_14140</name>
</gene>
<keyword evidence="3" id="KW-1185">Reference proteome</keyword>
<accession>A0ABW2B3S0</accession>
<keyword evidence="1" id="KW-0812">Transmembrane</keyword>
<evidence type="ECO:0000313" key="3">
    <source>
        <dbReference type="Proteomes" id="UP001596353"/>
    </source>
</evidence>
<organism evidence="2 3">
    <name type="scientific">Sulfitobacter porphyrae</name>
    <dbReference type="NCBI Taxonomy" id="1246864"/>
    <lineage>
        <taxon>Bacteria</taxon>
        <taxon>Pseudomonadati</taxon>
        <taxon>Pseudomonadota</taxon>
        <taxon>Alphaproteobacteria</taxon>
        <taxon>Rhodobacterales</taxon>
        <taxon>Roseobacteraceae</taxon>
        <taxon>Sulfitobacter</taxon>
    </lineage>
</organism>
<sequence length="235" mass="25012">MSDTDSFIDEVNDEVRRDRLYHLFRRYGWIAALAVVLIVAGAAWNEYTKAQNRAQAEALGDAMLAALATNDVAARAERLAGIDPQSAEAGAVLRLLTAAEQVEAGETAAAAQTLESLAVDGDVPEIYRQLASFKAMTLPDTDMAVEDRRQALEAMAQPGNPLRLLAGEQLALLDIAQDQPEAAIARYQAILQDAETTSDLQQRALQVIVALGGEPELDENAIAAGDALTGQAVGN</sequence>
<keyword evidence="1" id="KW-0472">Membrane</keyword>